<name>A0A1G5MFS2_AFIMA</name>
<dbReference type="InterPro" id="IPR014456">
    <property type="entry name" value="UCP010244_IM"/>
</dbReference>
<sequence>MIYEERIGRRRRLIPEGFFGGLLAWLLAIFLLAASIHIVVIFLVPRLASSDGWSKLAAVTTEAGFTLLPPDGKGPAIAGLDPLFVHGACRISVKDAPASLSFSGPNSFWSLALYQRRGTVLFSVNDRTAIDGRLDMLIVDPIQNAQLKETTSAGLDETIVVESAQPDLIALVRFYAPTPRERQVAIEHLQAAECLPAPLEPAG</sequence>
<evidence type="ECO:0000256" key="1">
    <source>
        <dbReference type="SAM" id="Phobius"/>
    </source>
</evidence>
<dbReference type="AlphaFoldDB" id="A0A1G5MFS2"/>
<protein>
    <submittedName>
        <fullName evidence="2">Uncharacterized membrane protein</fullName>
    </submittedName>
</protein>
<dbReference type="RefSeq" id="WP_092809427.1">
    <property type="nucleotide sequence ID" value="NZ_FMVW01000001.1"/>
</dbReference>
<dbReference type="Proteomes" id="UP000199347">
    <property type="component" value="Unassembled WGS sequence"/>
</dbReference>
<proteinExistence type="predicted"/>
<accession>A0A1G5MFS2</accession>
<dbReference type="EMBL" id="FMVW01000001">
    <property type="protein sequence ID" value="SCZ23992.1"/>
    <property type="molecule type" value="Genomic_DNA"/>
</dbReference>
<keyword evidence="3" id="KW-1185">Reference proteome</keyword>
<keyword evidence="1" id="KW-1133">Transmembrane helix</keyword>
<dbReference type="OrthoDB" id="1346484at2"/>
<keyword evidence="1" id="KW-0472">Membrane</keyword>
<evidence type="ECO:0000313" key="3">
    <source>
        <dbReference type="Proteomes" id="UP000199347"/>
    </source>
</evidence>
<reference evidence="2 3" key="1">
    <citation type="submission" date="2016-10" db="EMBL/GenBank/DDBJ databases">
        <authorList>
            <person name="de Groot N.N."/>
        </authorList>
    </citation>
    <scope>NUCLEOTIDE SEQUENCE [LARGE SCALE GENOMIC DNA]</scope>
    <source>
        <strain evidence="2 3">DSM 2698</strain>
    </source>
</reference>
<gene>
    <name evidence="2" type="ORF">SAMN03080610_00634</name>
</gene>
<keyword evidence="1" id="KW-0812">Transmembrane</keyword>
<feature type="transmembrane region" description="Helical" evidence="1">
    <location>
        <begin position="21"/>
        <end position="44"/>
    </location>
</feature>
<dbReference type="PIRSF" id="PIRSF010244">
    <property type="entry name" value="UCP010244_imp"/>
    <property type="match status" value="1"/>
</dbReference>
<organism evidence="2 3">
    <name type="scientific">Afifella marina DSM 2698</name>
    <dbReference type="NCBI Taxonomy" id="1120955"/>
    <lineage>
        <taxon>Bacteria</taxon>
        <taxon>Pseudomonadati</taxon>
        <taxon>Pseudomonadota</taxon>
        <taxon>Alphaproteobacteria</taxon>
        <taxon>Hyphomicrobiales</taxon>
        <taxon>Afifellaceae</taxon>
        <taxon>Afifella</taxon>
    </lineage>
</organism>
<dbReference type="STRING" id="1120955.SAMN03080610_00634"/>
<evidence type="ECO:0000313" key="2">
    <source>
        <dbReference type="EMBL" id="SCZ23992.1"/>
    </source>
</evidence>